<evidence type="ECO:0000313" key="4">
    <source>
        <dbReference type="Proteomes" id="UP000095751"/>
    </source>
</evidence>
<protein>
    <submittedName>
        <fullName evidence="3">Uncharacterized protein</fullName>
    </submittedName>
</protein>
<dbReference type="InParanoid" id="A0A1E7EJH2"/>
<keyword evidence="1" id="KW-1133">Transmembrane helix</keyword>
<dbReference type="AlphaFoldDB" id="A0A1E7EJH2"/>
<reference evidence="3 4" key="1">
    <citation type="submission" date="2016-09" db="EMBL/GenBank/DDBJ databases">
        <title>Extensive genetic diversity and differential bi-allelic expression allows diatom success in the polar Southern Ocean.</title>
        <authorList>
            <consortium name="DOE Joint Genome Institute"/>
            <person name="Mock T."/>
            <person name="Otillar R.P."/>
            <person name="Strauss J."/>
            <person name="Dupont C."/>
            <person name="Frickenhaus S."/>
            <person name="Maumus F."/>
            <person name="Mcmullan M."/>
            <person name="Sanges R."/>
            <person name="Schmutz J."/>
            <person name="Toseland A."/>
            <person name="Valas R."/>
            <person name="Veluchamy A."/>
            <person name="Ward B.J."/>
            <person name="Allen A."/>
            <person name="Barry K."/>
            <person name="Falciatore A."/>
            <person name="Ferrante M."/>
            <person name="Fortunato A.E."/>
            <person name="Gloeckner G."/>
            <person name="Gruber A."/>
            <person name="Hipkin R."/>
            <person name="Janech M."/>
            <person name="Kroth P."/>
            <person name="Leese F."/>
            <person name="Lindquist E."/>
            <person name="Lyon B.R."/>
            <person name="Martin J."/>
            <person name="Mayer C."/>
            <person name="Parker M."/>
            <person name="Quesneville H."/>
            <person name="Raymond J."/>
            <person name="Uhlig C."/>
            <person name="Valentin K.U."/>
            <person name="Worden A.Z."/>
            <person name="Armbrust E.V."/>
            <person name="Bowler C."/>
            <person name="Green B."/>
            <person name="Moulton V."/>
            <person name="Van Oosterhout C."/>
            <person name="Grigoriev I."/>
        </authorList>
    </citation>
    <scope>NUCLEOTIDE SEQUENCE [LARGE SCALE GENOMIC DNA]</scope>
    <source>
        <strain evidence="3 4">CCMP1102</strain>
    </source>
</reference>
<dbReference type="OrthoDB" id="45749at2759"/>
<evidence type="ECO:0000256" key="2">
    <source>
        <dbReference type="SAM" id="SignalP"/>
    </source>
</evidence>
<evidence type="ECO:0000313" key="3">
    <source>
        <dbReference type="EMBL" id="OEU06049.1"/>
    </source>
</evidence>
<organism evidence="3 4">
    <name type="scientific">Fragilariopsis cylindrus CCMP1102</name>
    <dbReference type="NCBI Taxonomy" id="635003"/>
    <lineage>
        <taxon>Eukaryota</taxon>
        <taxon>Sar</taxon>
        <taxon>Stramenopiles</taxon>
        <taxon>Ochrophyta</taxon>
        <taxon>Bacillariophyta</taxon>
        <taxon>Bacillariophyceae</taxon>
        <taxon>Bacillariophycidae</taxon>
        <taxon>Bacillariales</taxon>
        <taxon>Bacillariaceae</taxon>
        <taxon>Fragilariopsis</taxon>
    </lineage>
</organism>
<gene>
    <name evidence="3" type="ORF">FRACYDRAFT_256667</name>
</gene>
<feature type="chain" id="PRO_5009192005" evidence="2">
    <location>
        <begin position="26"/>
        <end position="160"/>
    </location>
</feature>
<keyword evidence="1" id="KW-0812">Transmembrane</keyword>
<sequence>MVHSSFRICFLQLVVALFSLSYTQAFTVSTSHVDCRSLGGFAQTKRMVSPSPSLSLSRPSVVTLQERKRDLTSAERGSDEVNKIIGIDRGIVFLLIPCIIINVWFFTIPVEFRRTRICDAEESRLAPDRCMTTEQFQTGILNYYRNGGGVGFNFDVEGKE</sequence>
<dbReference type="KEGG" id="fcy:FRACYDRAFT_256667"/>
<accession>A0A1E7EJH2</accession>
<name>A0A1E7EJH2_9STRA</name>
<feature type="transmembrane region" description="Helical" evidence="1">
    <location>
        <begin position="90"/>
        <end position="108"/>
    </location>
</feature>
<dbReference type="Proteomes" id="UP000095751">
    <property type="component" value="Unassembled WGS sequence"/>
</dbReference>
<feature type="signal peptide" evidence="2">
    <location>
        <begin position="1"/>
        <end position="25"/>
    </location>
</feature>
<dbReference type="EMBL" id="KV784431">
    <property type="protein sequence ID" value="OEU06049.1"/>
    <property type="molecule type" value="Genomic_DNA"/>
</dbReference>
<evidence type="ECO:0000256" key="1">
    <source>
        <dbReference type="SAM" id="Phobius"/>
    </source>
</evidence>
<keyword evidence="2" id="KW-0732">Signal</keyword>
<proteinExistence type="predicted"/>
<keyword evidence="1" id="KW-0472">Membrane</keyword>
<keyword evidence="4" id="KW-1185">Reference proteome</keyword>